<proteinExistence type="predicted"/>
<name>A0ABP8L2D3_9BURK</name>
<dbReference type="Proteomes" id="UP001501788">
    <property type="component" value="Unassembled WGS sequence"/>
</dbReference>
<protein>
    <submittedName>
        <fullName evidence="2">Uncharacterized protein</fullName>
    </submittedName>
</protein>
<gene>
    <name evidence="2" type="ORF">GCM10023090_08940</name>
</gene>
<feature type="region of interest" description="Disordered" evidence="1">
    <location>
        <begin position="1"/>
        <end position="22"/>
    </location>
</feature>
<organism evidence="2 3">
    <name type="scientific">Acidovorax lacteus</name>
    <dbReference type="NCBI Taxonomy" id="1924988"/>
    <lineage>
        <taxon>Bacteria</taxon>
        <taxon>Pseudomonadati</taxon>
        <taxon>Pseudomonadota</taxon>
        <taxon>Betaproteobacteria</taxon>
        <taxon>Burkholderiales</taxon>
        <taxon>Comamonadaceae</taxon>
        <taxon>Acidovorax</taxon>
    </lineage>
</organism>
<accession>A0ABP8L2D3</accession>
<evidence type="ECO:0000256" key="1">
    <source>
        <dbReference type="SAM" id="MobiDB-lite"/>
    </source>
</evidence>
<keyword evidence="3" id="KW-1185">Reference proteome</keyword>
<dbReference type="EMBL" id="BAABEX010000007">
    <property type="protein sequence ID" value="GAA4420788.1"/>
    <property type="molecule type" value="Genomic_DNA"/>
</dbReference>
<evidence type="ECO:0000313" key="2">
    <source>
        <dbReference type="EMBL" id="GAA4420788.1"/>
    </source>
</evidence>
<comment type="caution">
    <text evidence="2">The sequence shown here is derived from an EMBL/GenBank/DDBJ whole genome shotgun (WGS) entry which is preliminary data.</text>
</comment>
<evidence type="ECO:0000313" key="3">
    <source>
        <dbReference type="Proteomes" id="UP001501788"/>
    </source>
</evidence>
<dbReference type="RefSeq" id="WP_345061577.1">
    <property type="nucleotide sequence ID" value="NZ_BAABEX010000007.1"/>
</dbReference>
<sequence>MRCHKPDLRATPLSQSGRDAPASTAWVRDNALEVARQAMLHTLQGLEGCDVARMGLRLRYATGAEALWYLRTDLRALLVQHASEYEADEKLACLPTLFQTLLSGSPQPCRVPRRR</sequence>
<reference evidence="3" key="1">
    <citation type="journal article" date="2019" name="Int. J. Syst. Evol. Microbiol.">
        <title>The Global Catalogue of Microorganisms (GCM) 10K type strain sequencing project: providing services to taxonomists for standard genome sequencing and annotation.</title>
        <authorList>
            <consortium name="The Broad Institute Genomics Platform"/>
            <consortium name="The Broad Institute Genome Sequencing Center for Infectious Disease"/>
            <person name="Wu L."/>
            <person name="Ma J."/>
        </authorList>
    </citation>
    <scope>NUCLEOTIDE SEQUENCE [LARGE SCALE GENOMIC DNA]</scope>
    <source>
        <strain evidence="3">JCM 31890</strain>
    </source>
</reference>